<dbReference type="AlphaFoldDB" id="A0A1E3A5C1"/>
<evidence type="ECO:0000256" key="2">
    <source>
        <dbReference type="ARBA" id="ARBA00022801"/>
    </source>
</evidence>
<dbReference type="PANTHER" id="PTHR43736">
    <property type="entry name" value="ADP-RIBOSE PYROPHOSPHATASE"/>
    <property type="match status" value="1"/>
</dbReference>
<evidence type="ECO:0000313" key="6">
    <source>
        <dbReference type="Proteomes" id="UP000094067"/>
    </source>
</evidence>
<dbReference type="CDD" id="cd02883">
    <property type="entry name" value="NUDIX_Hydrolase"/>
    <property type="match status" value="1"/>
</dbReference>
<keyword evidence="2 4" id="KW-0378">Hydrolase</keyword>
<comment type="caution">
    <text evidence="4">The sequence shown here is derived from an EMBL/GenBank/DDBJ whole genome shotgun (WGS) entry which is preliminary data.</text>
</comment>
<dbReference type="Proteomes" id="UP000094271">
    <property type="component" value="Unassembled WGS sequence"/>
</dbReference>
<dbReference type="InterPro" id="IPR020084">
    <property type="entry name" value="NUDIX_hydrolase_CS"/>
</dbReference>
<dbReference type="GO" id="GO:0016787">
    <property type="term" value="F:hydrolase activity"/>
    <property type="evidence" value="ECO:0007669"/>
    <property type="project" value="UniProtKB-KW"/>
</dbReference>
<dbReference type="PROSITE" id="PS51462">
    <property type="entry name" value="NUDIX"/>
    <property type="match status" value="1"/>
</dbReference>
<evidence type="ECO:0000256" key="1">
    <source>
        <dbReference type="ARBA" id="ARBA00005582"/>
    </source>
</evidence>
<dbReference type="InterPro" id="IPR015797">
    <property type="entry name" value="NUDIX_hydrolase-like_dom_sf"/>
</dbReference>
<name>A0A1E3A5C1_9FIRM</name>
<reference evidence="4 6" key="1">
    <citation type="submission" date="2016-07" db="EMBL/GenBank/DDBJ databases">
        <title>Characterization of isolates of Eisenbergiella tayi derived from blood cultures, using whole genome sequencing.</title>
        <authorList>
            <person name="Burdz T."/>
            <person name="Wiebe D."/>
            <person name="Huynh C."/>
            <person name="Bernard K."/>
        </authorList>
    </citation>
    <scope>NUCLEOTIDE SEQUENCE [LARGE SCALE GENOMIC DNA]</scope>
    <source>
        <strain evidence="4 6">NML 110608</strain>
    </source>
</reference>
<reference evidence="5 7" key="2">
    <citation type="submission" date="2016-08" db="EMBL/GenBank/DDBJ databases">
        <authorList>
            <person name="Seilhamer J.J."/>
        </authorList>
    </citation>
    <scope>NUCLEOTIDE SEQUENCE [LARGE SCALE GENOMIC DNA]</scope>
    <source>
        <strain evidence="5 7">NML150140-1</strain>
    </source>
</reference>
<dbReference type="SUPFAM" id="SSF55811">
    <property type="entry name" value="Nudix"/>
    <property type="match status" value="1"/>
</dbReference>
<dbReference type="Pfam" id="PF00293">
    <property type="entry name" value="NUDIX"/>
    <property type="match status" value="1"/>
</dbReference>
<dbReference type="EMBL" id="MEHA01000038">
    <property type="protein sequence ID" value="ODR42284.1"/>
    <property type="molecule type" value="Genomic_DNA"/>
</dbReference>
<evidence type="ECO:0000313" key="5">
    <source>
        <dbReference type="EMBL" id="ODR42284.1"/>
    </source>
</evidence>
<dbReference type="InterPro" id="IPR000086">
    <property type="entry name" value="NUDIX_hydrolase_dom"/>
</dbReference>
<evidence type="ECO:0000313" key="4">
    <source>
        <dbReference type="EMBL" id="ODM03963.1"/>
    </source>
</evidence>
<accession>A0A1E3A5C1</accession>
<organism evidence="4 6">
    <name type="scientific">Eisenbergiella tayi</name>
    <dbReference type="NCBI Taxonomy" id="1432052"/>
    <lineage>
        <taxon>Bacteria</taxon>
        <taxon>Bacillati</taxon>
        <taxon>Bacillota</taxon>
        <taxon>Clostridia</taxon>
        <taxon>Lachnospirales</taxon>
        <taxon>Lachnospiraceae</taxon>
        <taxon>Eisenbergiella</taxon>
    </lineage>
</organism>
<gene>
    <name evidence="4" type="primary">nudG</name>
    <name evidence="5" type="ORF">BEI59_31675</name>
    <name evidence="4" type="ORF">BEI61_04766</name>
</gene>
<evidence type="ECO:0000259" key="3">
    <source>
        <dbReference type="PROSITE" id="PS51462"/>
    </source>
</evidence>
<feature type="domain" description="Nudix hydrolase" evidence="3">
    <location>
        <begin position="1"/>
        <end position="125"/>
    </location>
</feature>
<comment type="similarity">
    <text evidence="1">Belongs to the Nudix hydrolase family.</text>
</comment>
<protein>
    <submittedName>
        <fullName evidence="4">CTP pyrophosphohydrolase</fullName>
        <ecNumber evidence="4">3.6.1.65</ecNumber>
    </submittedName>
    <submittedName>
        <fullName evidence="5">NUDIX hydrolase</fullName>
    </submittedName>
</protein>
<evidence type="ECO:0000313" key="7">
    <source>
        <dbReference type="Proteomes" id="UP000094271"/>
    </source>
</evidence>
<dbReference type="OrthoDB" id="9803333at2"/>
<dbReference type="RefSeq" id="WP_069154247.1">
    <property type="nucleotide sequence ID" value="NZ_CAJLDD010000039.1"/>
</dbReference>
<dbReference type="Gene3D" id="3.90.79.10">
    <property type="entry name" value="Nucleoside Triphosphate Pyrophosphohydrolase"/>
    <property type="match status" value="1"/>
</dbReference>
<dbReference type="PANTHER" id="PTHR43736:SF1">
    <property type="entry name" value="DIHYDRONEOPTERIN TRIPHOSPHATE DIPHOSPHATASE"/>
    <property type="match status" value="1"/>
</dbReference>
<proteinExistence type="inferred from homology"/>
<dbReference type="EMBL" id="MCGH01000003">
    <property type="protein sequence ID" value="ODM03963.1"/>
    <property type="molecule type" value="Genomic_DNA"/>
</dbReference>
<dbReference type="PROSITE" id="PS00893">
    <property type="entry name" value="NUDIX_BOX"/>
    <property type="match status" value="1"/>
</dbReference>
<sequence length="139" mass="16210">MKTANLVVVLDKENKSVLLCKRRKNPYKGLLNFVGGKLEPDEDSAAAAYRELREETGITDDDISLTHLMDLTYFTWDLKLEVFFGWLNRTVSLKEEVNELLWVDKEQNYFDMSHFAGEGNMGHIMEQIKQYEEEQAFSH</sequence>
<dbReference type="Proteomes" id="UP000094067">
    <property type="component" value="Unassembled WGS sequence"/>
</dbReference>
<dbReference type="EC" id="3.6.1.65" evidence="4"/>